<proteinExistence type="predicted"/>
<accession>A0A944CIZ0</accession>
<keyword evidence="1" id="KW-0472">Membrane</keyword>
<gene>
    <name evidence="2" type="ORF">DYI25_06470</name>
</gene>
<protein>
    <submittedName>
        <fullName evidence="2">Uncharacterized protein</fullName>
    </submittedName>
</protein>
<keyword evidence="3" id="KW-1185">Reference proteome</keyword>
<evidence type="ECO:0000256" key="1">
    <source>
        <dbReference type="SAM" id="Phobius"/>
    </source>
</evidence>
<feature type="transmembrane region" description="Helical" evidence="1">
    <location>
        <begin position="6"/>
        <end position="22"/>
    </location>
</feature>
<keyword evidence="1" id="KW-1133">Transmembrane helix</keyword>
<dbReference type="Proteomes" id="UP000761411">
    <property type="component" value="Unassembled WGS sequence"/>
</dbReference>
<reference evidence="2 3" key="1">
    <citation type="journal article" date="2021" name="Microorganisms">
        <title>Bacterial Dimethylsulfoniopropionate Biosynthesis in the East China Sea.</title>
        <authorList>
            <person name="Liu J."/>
            <person name="Zhang Y."/>
            <person name="Liu J."/>
            <person name="Zhong H."/>
            <person name="Williams B.T."/>
            <person name="Zheng Y."/>
            <person name="Curson A.R.J."/>
            <person name="Sun C."/>
            <person name="Sun H."/>
            <person name="Song D."/>
            <person name="Wagner Mackenzie B."/>
            <person name="Bermejo Martinez A."/>
            <person name="Todd J.D."/>
            <person name="Zhang X.H."/>
        </authorList>
    </citation>
    <scope>NUCLEOTIDE SEQUENCE [LARGE SCALE GENOMIC DNA]</scope>
    <source>
        <strain evidence="2 3">ESS08</strain>
    </source>
</reference>
<keyword evidence="1" id="KW-0812">Transmembrane</keyword>
<organism evidence="2 3">
    <name type="scientific">Mesobacillus boroniphilus</name>
    <dbReference type="NCBI Taxonomy" id="308892"/>
    <lineage>
        <taxon>Bacteria</taxon>
        <taxon>Bacillati</taxon>
        <taxon>Bacillota</taxon>
        <taxon>Bacilli</taxon>
        <taxon>Bacillales</taxon>
        <taxon>Bacillaceae</taxon>
        <taxon>Mesobacillus</taxon>
    </lineage>
</organism>
<dbReference type="RefSeq" id="WP_213367591.1">
    <property type="nucleotide sequence ID" value="NZ_QTKX01000001.1"/>
</dbReference>
<evidence type="ECO:0000313" key="2">
    <source>
        <dbReference type="EMBL" id="MBS8264075.1"/>
    </source>
</evidence>
<name>A0A944CIZ0_9BACI</name>
<dbReference type="EMBL" id="QTKX01000001">
    <property type="protein sequence ID" value="MBS8264075.1"/>
    <property type="molecule type" value="Genomic_DNA"/>
</dbReference>
<feature type="transmembrane region" description="Helical" evidence="1">
    <location>
        <begin position="240"/>
        <end position="260"/>
    </location>
</feature>
<comment type="caution">
    <text evidence="2">The sequence shown here is derived from an EMBL/GenBank/DDBJ whole genome shotgun (WGS) entry which is preliminary data.</text>
</comment>
<evidence type="ECO:0000313" key="3">
    <source>
        <dbReference type="Proteomes" id="UP000761411"/>
    </source>
</evidence>
<dbReference type="AlphaFoldDB" id="A0A944CIZ0"/>
<sequence length="317" mass="36296">MDVFLTIAAGAGILFAIAYFSGNGSKKKVLLKESIPDRLGLLEVVPASAILNKLENALPYEYINQVKLRFLSDHPEVSDDEFEWRLFELKRYFFLNSVMKNTPMFSSKVDEVWHEMLMFTKQYESFSEKYLGKMLHHTPNLEPEPAPQQRAFFDWVFAQLFDITEYTWQAWGDFFHYPMDVEVLQRIESLSDVELKKQFFNVNEENQELVNYLITKLRSQLRKAQDIYTMDRKGSFGRPALFGDLSGLSLVMVFYSYYYFDEYWDYTQVYAYSNQAHGTSGCSAVFCGSGGINDSHNDGGGHSCSSSCSSCGGGCSS</sequence>